<evidence type="ECO:0000313" key="2">
    <source>
        <dbReference type="EMBL" id="CAJ0894118.1"/>
    </source>
</evidence>
<keyword evidence="1" id="KW-1133">Transmembrane helix</keyword>
<dbReference type="Proteomes" id="UP001190452">
    <property type="component" value="Unassembled WGS sequence"/>
</dbReference>
<evidence type="ECO:0000256" key="1">
    <source>
        <dbReference type="SAM" id="Phobius"/>
    </source>
</evidence>
<keyword evidence="3" id="KW-1185">Reference proteome</keyword>
<proteinExistence type="predicted"/>
<accession>A0ABM9KZV0</accession>
<name>A0ABM9KZV0_9RALS</name>
<reference evidence="2 3" key="1">
    <citation type="submission" date="2023-07" db="EMBL/GenBank/DDBJ databases">
        <authorList>
            <person name="Peeters C."/>
        </authorList>
    </citation>
    <scope>NUCLEOTIDE SEQUENCE [LARGE SCALE GENOMIC DNA]</scope>
    <source>
        <strain evidence="2 3">R-77569</strain>
    </source>
</reference>
<gene>
    <name evidence="2" type="ORF">R77569_04371</name>
</gene>
<sequence length="52" mass="6048">MSKDILIQIGFWTLLVMAIGWPIGFGIAALNIDFLAEFEQEQSDERSEKRRY</sequence>
<dbReference type="RefSeq" id="WP_316897153.1">
    <property type="nucleotide sequence ID" value="NZ_CAUDKV010000024.1"/>
</dbReference>
<organism evidence="2 3">
    <name type="scientific">Ralstonia mannitolilytica</name>
    <dbReference type="NCBI Taxonomy" id="105219"/>
    <lineage>
        <taxon>Bacteria</taxon>
        <taxon>Pseudomonadati</taxon>
        <taxon>Pseudomonadota</taxon>
        <taxon>Betaproteobacteria</taxon>
        <taxon>Burkholderiales</taxon>
        <taxon>Burkholderiaceae</taxon>
        <taxon>Ralstonia</taxon>
    </lineage>
</organism>
<protein>
    <submittedName>
        <fullName evidence="2">Uncharacterized protein</fullName>
    </submittedName>
</protein>
<keyword evidence="1" id="KW-0472">Membrane</keyword>
<keyword evidence="1" id="KW-0812">Transmembrane</keyword>
<comment type="caution">
    <text evidence="2">The sequence shown here is derived from an EMBL/GenBank/DDBJ whole genome shotgun (WGS) entry which is preliminary data.</text>
</comment>
<dbReference type="EMBL" id="CAUDKV010000024">
    <property type="protein sequence ID" value="CAJ0894118.1"/>
    <property type="molecule type" value="Genomic_DNA"/>
</dbReference>
<feature type="transmembrane region" description="Helical" evidence="1">
    <location>
        <begin position="6"/>
        <end position="30"/>
    </location>
</feature>
<evidence type="ECO:0000313" key="3">
    <source>
        <dbReference type="Proteomes" id="UP001190452"/>
    </source>
</evidence>